<evidence type="ECO:0008006" key="2">
    <source>
        <dbReference type="Google" id="ProtNLM"/>
    </source>
</evidence>
<dbReference type="EMBL" id="MN739930">
    <property type="protein sequence ID" value="QHT78327.1"/>
    <property type="molecule type" value="Genomic_DNA"/>
</dbReference>
<name>A0A6C0HD86_9ZZZZ</name>
<organism evidence="1">
    <name type="scientific">viral metagenome</name>
    <dbReference type="NCBI Taxonomy" id="1070528"/>
    <lineage>
        <taxon>unclassified sequences</taxon>
        <taxon>metagenomes</taxon>
        <taxon>organismal metagenomes</taxon>
    </lineage>
</organism>
<protein>
    <recommendedName>
        <fullName evidence="2">Glycosyltransferase</fullName>
    </recommendedName>
</protein>
<proteinExistence type="predicted"/>
<dbReference type="AlphaFoldDB" id="A0A6C0HD86"/>
<reference evidence="1" key="1">
    <citation type="journal article" date="2020" name="Nature">
        <title>Giant virus diversity and host interactions through global metagenomics.</title>
        <authorList>
            <person name="Schulz F."/>
            <person name="Roux S."/>
            <person name="Paez-Espino D."/>
            <person name="Jungbluth S."/>
            <person name="Walsh D.A."/>
            <person name="Denef V.J."/>
            <person name="McMahon K.D."/>
            <person name="Konstantinidis K.T."/>
            <person name="Eloe-Fadrosh E.A."/>
            <person name="Kyrpides N.C."/>
            <person name="Woyke T."/>
        </authorList>
    </citation>
    <scope>NUCLEOTIDE SEQUENCE</scope>
    <source>
        <strain evidence="1">GVMAG-M-3300023179-91</strain>
    </source>
</reference>
<evidence type="ECO:0000313" key="1">
    <source>
        <dbReference type="EMBL" id="QHT78327.1"/>
    </source>
</evidence>
<sequence length="261" mass="31610">MSYGFIITRHVNSEITNHYWNHCIQCIRRFYSSEKYKIVVIDDNSNKEFLKSYSDYENVDYVESEFPGRGELLPYYYFYKNHYFENAVIIHDSVFFQTRINFSKLNFPVLPLWHFTEYKTENLQNTLSLITSLINNYHIQKLLVTIKNKYENLSPFSSDIDWVGCFGVQSYINHKFLTKLQNKYALFNLLKVVKNRKDRCCLERIMGTIFYIEFNQLSKIKSLLGSINLYCRWEYSWKEYWAEIQKRKKPRKPLIKVWTGR</sequence>
<accession>A0A6C0HD86</accession>